<accession>X1W086</accession>
<reference evidence="2" key="1">
    <citation type="journal article" date="2014" name="Front. Microbiol.">
        <title>High frequency of phylogenetically diverse reductive dehalogenase-homologous genes in deep subseafloor sedimentary metagenomes.</title>
        <authorList>
            <person name="Kawai M."/>
            <person name="Futagami T."/>
            <person name="Toyoda A."/>
            <person name="Takaki Y."/>
            <person name="Nishi S."/>
            <person name="Hori S."/>
            <person name="Arai W."/>
            <person name="Tsubouchi T."/>
            <person name="Morono Y."/>
            <person name="Uchiyama I."/>
            <person name="Ito T."/>
            <person name="Fujiyama A."/>
            <person name="Inagaki F."/>
            <person name="Takami H."/>
        </authorList>
    </citation>
    <scope>NUCLEOTIDE SEQUENCE</scope>
    <source>
        <strain evidence="2">Expedition CK06-06</strain>
    </source>
</reference>
<evidence type="ECO:0000313" key="2">
    <source>
        <dbReference type="EMBL" id="GAJ19770.1"/>
    </source>
</evidence>
<feature type="region of interest" description="Disordered" evidence="1">
    <location>
        <begin position="29"/>
        <end position="79"/>
    </location>
</feature>
<name>X1W086_9ZZZZ</name>
<gene>
    <name evidence="2" type="ORF">S12H4_55168</name>
</gene>
<feature type="non-terminal residue" evidence="2">
    <location>
        <position position="1"/>
    </location>
</feature>
<proteinExistence type="predicted"/>
<dbReference type="EMBL" id="BARW01035360">
    <property type="protein sequence ID" value="GAJ19770.1"/>
    <property type="molecule type" value="Genomic_DNA"/>
</dbReference>
<sequence>PNIILVPDHPEVDYFDLLRKGKHLTPFRRMSWKENRRPSSWKKNVQPLQKQSSFKESKGNVPHGDVPHGDHTDHGDSTK</sequence>
<feature type="compositionally biased region" description="Basic and acidic residues" evidence="1">
    <location>
        <begin position="65"/>
        <end position="79"/>
    </location>
</feature>
<feature type="compositionally biased region" description="Polar residues" evidence="1">
    <location>
        <begin position="41"/>
        <end position="52"/>
    </location>
</feature>
<protein>
    <submittedName>
        <fullName evidence="2">Uncharacterized protein</fullName>
    </submittedName>
</protein>
<organism evidence="2">
    <name type="scientific">marine sediment metagenome</name>
    <dbReference type="NCBI Taxonomy" id="412755"/>
    <lineage>
        <taxon>unclassified sequences</taxon>
        <taxon>metagenomes</taxon>
        <taxon>ecological metagenomes</taxon>
    </lineage>
</organism>
<comment type="caution">
    <text evidence="2">The sequence shown here is derived from an EMBL/GenBank/DDBJ whole genome shotgun (WGS) entry which is preliminary data.</text>
</comment>
<evidence type="ECO:0000256" key="1">
    <source>
        <dbReference type="SAM" id="MobiDB-lite"/>
    </source>
</evidence>
<dbReference type="AlphaFoldDB" id="X1W086"/>